<organism evidence="2 3">
    <name type="scientific">Arcobacter cloacae</name>
    <dbReference type="NCBI Taxonomy" id="1054034"/>
    <lineage>
        <taxon>Bacteria</taxon>
        <taxon>Pseudomonadati</taxon>
        <taxon>Campylobacterota</taxon>
        <taxon>Epsilonproteobacteria</taxon>
        <taxon>Campylobacterales</taxon>
        <taxon>Arcobacteraceae</taxon>
        <taxon>Arcobacter</taxon>
    </lineage>
</organism>
<evidence type="ECO:0000313" key="3">
    <source>
        <dbReference type="Proteomes" id="UP000290870"/>
    </source>
</evidence>
<comment type="cofactor">
    <cofactor evidence="1">
        <name>Fe(2+)</name>
        <dbReference type="ChEBI" id="CHEBI:29033"/>
    </cofactor>
</comment>
<evidence type="ECO:0000313" key="2">
    <source>
        <dbReference type="EMBL" id="RXJ84098.1"/>
    </source>
</evidence>
<gene>
    <name evidence="2" type="ORF">CRU90_06780</name>
</gene>
<dbReference type="RefSeq" id="WP_128986529.1">
    <property type="nucleotide sequence ID" value="NZ_PDJZ01000006.1"/>
</dbReference>
<dbReference type="GO" id="GO:0005506">
    <property type="term" value="F:iron ion binding"/>
    <property type="evidence" value="ECO:0007669"/>
    <property type="project" value="UniProtKB-ARBA"/>
</dbReference>
<dbReference type="Gene3D" id="2.60.120.620">
    <property type="entry name" value="q2cbj1_9rhob like domain"/>
    <property type="match status" value="1"/>
</dbReference>
<accession>A0A4Q0ZKS1</accession>
<evidence type="ECO:0008006" key="4">
    <source>
        <dbReference type="Google" id="ProtNLM"/>
    </source>
</evidence>
<proteinExistence type="predicted"/>
<dbReference type="InterPro" id="IPR008775">
    <property type="entry name" value="Phytyl_CoA_dOase-like"/>
</dbReference>
<dbReference type="Pfam" id="PF05721">
    <property type="entry name" value="PhyH"/>
    <property type="match status" value="1"/>
</dbReference>
<dbReference type="EMBL" id="PDJZ01000006">
    <property type="protein sequence ID" value="RXJ84098.1"/>
    <property type="molecule type" value="Genomic_DNA"/>
</dbReference>
<sequence>MKDLYPSRIKEEKIIKRVDKVVYSKEKIGKYSLDEKELELYEKDGFIIIPNVFSQKEIKKFAQELKILEANEKLRKNEEFISEPNSNKIRTIFNQHLFSEIYKKLSKDSRILDKVKQILGSDVYIHHGRINVKRAYQGKSFPWHSDFETWHSEDGMPNCRCLSAWLMLSDNTEFNGPLYLIKESHKKFVSCQGVTPKDNYKKSLKKQEYGVPSINAIKELSKGNKLVSALGKAGTLVLHDGNILHGSSDNISPNDRTNIFFVYNSVKNIPVKPFASKKPRASFLSLKNFKPLKASKEIA</sequence>
<dbReference type="SUPFAM" id="SSF51197">
    <property type="entry name" value="Clavaminate synthase-like"/>
    <property type="match status" value="1"/>
</dbReference>
<dbReference type="OrthoDB" id="9791262at2"/>
<comment type="caution">
    <text evidence="2">The sequence shown here is derived from an EMBL/GenBank/DDBJ whole genome shotgun (WGS) entry which is preliminary data.</text>
</comment>
<dbReference type="GO" id="GO:0016706">
    <property type="term" value="F:2-oxoglutarate-dependent dioxygenase activity"/>
    <property type="evidence" value="ECO:0007669"/>
    <property type="project" value="UniProtKB-ARBA"/>
</dbReference>
<dbReference type="AlphaFoldDB" id="A0A4Q0ZKS1"/>
<dbReference type="PANTHER" id="PTHR20883:SF48">
    <property type="entry name" value="ECTOINE DIOXYGENASE"/>
    <property type="match status" value="1"/>
</dbReference>
<dbReference type="Proteomes" id="UP000290870">
    <property type="component" value="Unassembled WGS sequence"/>
</dbReference>
<name>A0A4Q0ZKS1_9BACT</name>
<protein>
    <recommendedName>
        <fullName evidence="4">Ectoine hydroxylase</fullName>
    </recommendedName>
</protein>
<reference evidence="2 3" key="1">
    <citation type="submission" date="2017-10" db="EMBL/GenBank/DDBJ databases">
        <title>Genomics of the genus Arcobacter.</title>
        <authorList>
            <person name="Perez-Cataluna A."/>
            <person name="Figueras M.J."/>
        </authorList>
    </citation>
    <scope>NUCLEOTIDE SEQUENCE [LARGE SCALE GENOMIC DNA]</scope>
    <source>
        <strain evidence="2 3">F26</strain>
    </source>
</reference>
<dbReference type="PANTHER" id="PTHR20883">
    <property type="entry name" value="PHYTANOYL-COA DIOXYGENASE DOMAIN CONTAINING 1"/>
    <property type="match status" value="1"/>
</dbReference>
<evidence type="ECO:0000256" key="1">
    <source>
        <dbReference type="ARBA" id="ARBA00001954"/>
    </source>
</evidence>